<dbReference type="Gene3D" id="3.20.20.70">
    <property type="entry name" value="Aldolase class I"/>
    <property type="match status" value="1"/>
</dbReference>
<dbReference type="RefSeq" id="WP_006525418.1">
    <property type="nucleotide sequence ID" value="NZ_AP028934.1"/>
</dbReference>
<dbReference type="PROSITE" id="PS01085">
    <property type="entry name" value="RIBUL_P_3_EPIMER_1"/>
    <property type="match status" value="1"/>
</dbReference>
<dbReference type="Pfam" id="PF00834">
    <property type="entry name" value="Ribul_P_3_epim"/>
    <property type="match status" value="1"/>
</dbReference>
<keyword evidence="9 10" id="KW-0413">Isomerase</keyword>
<evidence type="ECO:0000256" key="8">
    <source>
        <dbReference type="ARBA" id="ARBA00022723"/>
    </source>
</evidence>
<evidence type="ECO:0000256" key="11">
    <source>
        <dbReference type="PIRNR" id="PIRNR001461"/>
    </source>
</evidence>
<comment type="cofactor">
    <cofactor evidence="4">
        <name>Zn(2+)</name>
        <dbReference type="ChEBI" id="CHEBI:29105"/>
    </cofactor>
</comment>
<dbReference type="GeneID" id="89619868"/>
<dbReference type="NCBIfam" id="NF004076">
    <property type="entry name" value="PRK05581.1-4"/>
    <property type="match status" value="1"/>
</dbReference>
<comment type="similarity">
    <text evidence="6 10 11">Belongs to the ribulose-phosphate 3-epimerase family.</text>
</comment>
<feature type="binding site" evidence="10">
    <location>
        <begin position="176"/>
        <end position="178"/>
    </location>
    <ligand>
        <name>substrate</name>
    </ligand>
</feature>
<evidence type="ECO:0000256" key="13">
    <source>
        <dbReference type="PIRSR" id="PIRSR001461-2"/>
    </source>
</evidence>
<dbReference type="GO" id="GO:0019323">
    <property type="term" value="P:pentose catabolic process"/>
    <property type="evidence" value="ECO:0007669"/>
    <property type="project" value="UniProtKB-UniRule"/>
</dbReference>
<evidence type="ECO:0000256" key="9">
    <source>
        <dbReference type="ARBA" id="ARBA00023235"/>
    </source>
</evidence>
<evidence type="ECO:0000256" key="3">
    <source>
        <dbReference type="ARBA" id="ARBA00001941"/>
    </source>
</evidence>
<feature type="binding site" evidence="10 14">
    <location>
        <position position="64"/>
    </location>
    <ligand>
        <name>substrate</name>
    </ligand>
</feature>
<dbReference type="HAMAP" id="MF_02227">
    <property type="entry name" value="RPE"/>
    <property type="match status" value="1"/>
</dbReference>
<feature type="active site" description="Proton donor" evidence="10 12">
    <location>
        <position position="176"/>
    </location>
</feature>
<keyword evidence="13" id="KW-0170">Cobalt</keyword>
<dbReference type="PIRSF" id="PIRSF001461">
    <property type="entry name" value="RPE"/>
    <property type="match status" value="1"/>
</dbReference>
<keyword evidence="10 11" id="KW-0119">Carbohydrate metabolism</keyword>
<evidence type="ECO:0000256" key="5">
    <source>
        <dbReference type="ARBA" id="ARBA00001954"/>
    </source>
</evidence>
<feature type="binding site" evidence="10 14">
    <location>
        <position position="6"/>
    </location>
    <ligand>
        <name>substrate</name>
    </ligand>
</feature>
<comment type="cofactor">
    <cofactor evidence="5">
        <name>Fe(2+)</name>
        <dbReference type="ChEBI" id="CHEBI:29033"/>
    </cofactor>
</comment>
<dbReference type="GO" id="GO:0006098">
    <property type="term" value="P:pentose-phosphate shunt"/>
    <property type="evidence" value="ECO:0007669"/>
    <property type="project" value="UniProtKB-UniRule"/>
</dbReference>
<evidence type="ECO:0000256" key="1">
    <source>
        <dbReference type="ARBA" id="ARBA00001782"/>
    </source>
</evidence>
<feature type="binding site" evidence="10 13">
    <location>
        <position position="176"/>
    </location>
    <ligand>
        <name>a divalent metal cation</name>
        <dbReference type="ChEBI" id="CHEBI:60240"/>
    </ligand>
</feature>
<dbReference type="Proteomes" id="UP000284731">
    <property type="component" value="Unassembled WGS sequence"/>
</dbReference>
<organism evidence="15 16">
    <name type="scientific">Solobacterium moorei</name>
    <dbReference type="NCBI Taxonomy" id="102148"/>
    <lineage>
        <taxon>Bacteria</taxon>
        <taxon>Bacillati</taxon>
        <taxon>Bacillota</taxon>
        <taxon>Erysipelotrichia</taxon>
        <taxon>Erysipelotrichales</taxon>
        <taxon>Erysipelotrichaceae</taxon>
        <taxon>Solobacterium</taxon>
    </lineage>
</organism>
<dbReference type="InterPro" id="IPR000056">
    <property type="entry name" value="Ribul_P_3_epim-like"/>
</dbReference>
<feature type="binding site" evidence="10 13">
    <location>
        <position position="33"/>
    </location>
    <ligand>
        <name>a divalent metal cation</name>
        <dbReference type="ChEBI" id="CHEBI:60240"/>
    </ligand>
</feature>
<evidence type="ECO:0000256" key="4">
    <source>
        <dbReference type="ARBA" id="ARBA00001947"/>
    </source>
</evidence>
<keyword evidence="13" id="KW-0862">Zinc</keyword>
<evidence type="ECO:0000256" key="10">
    <source>
        <dbReference type="HAMAP-Rule" id="MF_02227"/>
    </source>
</evidence>
<keyword evidence="8 10" id="KW-0479">Metal-binding</keyword>
<feature type="binding site" evidence="10 13">
    <location>
        <position position="64"/>
    </location>
    <ligand>
        <name>a divalent metal cation</name>
        <dbReference type="ChEBI" id="CHEBI:60240"/>
    </ligand>
</feature>
<evidence type="ECO:0000313" key="16">
    <source>
        <dbReference type="Proteomes" id="UP000284731"/>
    </source>
</evidence>
<comment type="cofactor">
    <cofactor evidence="10 13">
        <name>a divalent metal cation</name>
        <dbReference type="ChEBI" id="CHEBI:60240"/>
    </cofactor>
    <text evidence="10 13">Binds 1 divalent metal cation per subunit.</text>
</comment>
<comment type="catalytic activity">
    <reaction evidence="1 10 11">
        <text>D-ribulose 5-phosphate = D-xylulose 5-phosphate</text>
        <dbReference type="Rhea" id="RHEA:13677"/>
        <dbReference type="ChEBI" id="CHEBI:57737"/>
        <dbReference type="ChEBI" id="CHEBI:58121"/>
        <dbReference type="EC" id="5.1.3.1"/>
    </reaction>
</comment>
<accession>A0A412PF67</accession>
<dbReference type="EMBL" id="QRWX01000002">
    <property type="protein sequence ID" value="RGT56257.1"/>
    <property type="molecule type" value="Genomic_DNA"/>
</dbReference>
<dbReference type="GO" id="GO:0046872">
    <property type="term" value="F:metal ion binding"/>
    <property type="evidence" value="ECO:0007669"/>
    <property type="project" value="UniProtKB-UniRule"/>
</dbReference>
<keyword evidence="13" id="KW-0464">Manganese</keyword>
<feature type="binding site" evidence="10 14">
    <location>
        <begin position="143"/>
        <end position="146"/>
    </location>
    <ligand>
        <name>substrate</name>
    </ligand>
</feature>
<comment type="caution">
    <text evidence="15">The sequence shown here is derived from an EMBL/GenBank/DDBJ whole genome shotgun (WGS) entry which is preliminary data.</text>
</comment>
<dbReference type="GO" id="GO:0005737">
    <property type="term" value="C:cytoplasm"/>
    <property type="evidence" value="ECO:0007669"/>
    <property type="project" value="UniProtKB-ARBA"/>
</dbReference>
<gene>
    <name evidence="10 15" type="primary">rpe</name>
    <name evidence="15" type="ORF">DWX20_05480</name>
</gene>
<sequence>MIVAPSVLSLDYSHMTEQCELLNSSKAEWMHFDVMDGHFVKNLTFGPDILKGFVKLSPLFKDVHLMVTDPKMFADVFINAGADQITFHVETIYDKEEIKALAKHIHEQGKKAGLTLKPQTPIEVLKPFLHDFDLFLIMSVEPGFGGQKFMPEALERIRTLRTWLNDEGLDTHIEVDGGINEETGALCAEAGADVLVAGSYVFKNNIHEVCEKLWKLQ</sequence>
<dbReference type="PANTHER" id="PTHR11749">
    <property type="entry name" value="RIBULOSE-5-PHOSPHATE-3-EPIMERASE"/>
    <property type="match status" value="1"/>
</dbReference>
<evidence type="ECO:0000256" key="12">
    <source>
        <dbReference type="PIRSR" id="PIRSR001461-1"/>
    </source>
</evidence>
<dbReference type="FunFam" id="3.20.20.70:FF:000004">
    <property type="entry name" value="Ribulose-phosphate 3-epimerase"/>
    <property type="match status" value="1"/>
</dbReference>
<feature type="binding site" evidence="10 13">
    <location>
        <position position="31"/>
    </location>
    <ligand>
        <name>a divalent metal cation</name>
        <dbReference type="ChEBI" id="CHEBI:60240"/>
    </ligand>
</feature>
<evidence type="ECO:0000256" key="14">
    <source>
        <dbReference type="PIRSR" id="PIRSR001461-3"/>
    </source>
</evidence>
<comment type="cofactor">
    <cofactor evidence="2">
        <name>Mn(2+)</name>
        <dbReference type="ChEBI" id="CHEBI:29035"/>
    </cofactor>
</comment>
<evidence type="ECO:0000256" key="7">
    <source>
        <dbReference type="ARBA" id="ARBA00013188"/>
    </source>
</evidence>
<reference evidence="15 16" key="1">
    <citation type="submission" date="2018-08" db="EMBL/GenBank/DDBJ databases">
        <title>A genome reference for cultivated species of the human gut microbiota.</title>
        <authorList>
            <person name="Zou Y."/>
            <person name="Xue W."/>
            <person name="Luo G."/>
        </authorList>
    </citation>
    <scope>NUCLEOTIDE SEQUENCE [LARGE SCALE GENOMIC DNA]</scope>
    <source>
        <strain evidence="15 16">AF18-46</strain>
    </source>
</reference>
<comment type="cofactor">
    <cofactor evidence="3">
        <name>Co(2+)</name>
        <dbReference type="ChEBI" id="CHEBI:48828"/>
    </cofactor>
</comment>
<dbReference type="InterPro" id="IPR011060">
    <property type="entry name" value="RibuloseP-bd_barrel"/>
</dbReference>
<dbReference type="SUPFAM" id="SSF51366">
    <property type="entry name" value="Ribulose-phoshate binding barrel"/>
    <property type="match status" value="1"/>
</dbReference>
<dbReference type="GO" id="GO:0004750">
    <property type="term" value="F:D-ribulose-phosphate 3-epimerase activity"/>
    <property type="evidence" value="ECO:0007669"/>
    <property type="project" value="UniProtKB-UniRule"/>
</dbReference>
<evidence type="ECO:0000256" key="2">
    <source>
        <dbReference type="ARBA" id="ARBA00001936"/>
    </source>
</evidence>
<dbReference type="AlphaFoldDB" id="A0A412PF67"/>
<comment type="pathway">
    <text evidence="10">Carbohydrate degradation.</text>
</comment>
<feature type="binding site" evidence="10 14">
    <location>
        <begin position="198"/>
        <end position="199"/>
    </location>
    <ligand>
        <name>substrate</name>
    </ligand>
</feature>
<comment type="function">
    <text evidence="10">Catalyzes the reversible epimerization of D-ribulose 5-phosphate to D-xylulose 5-phosphate.</text>
</comment>
<name>A0A412PF67_9FIRM</name>
<dbReference type="InterPro" id="IPR026019">
    <property type="entry name" value="Ribul_P_3_epim"/>
</dbReference>
<protein>
    <recommendedName>
        <fullName evidence="7 10">Ribulose-phosphate 3-epimerase</fullName>
        <ecNumber evidence="7 10">5.1.3.1</ecNumber>
    </recommendedName>
</protein>
<proteinExistence type="inferred from homology"/>
<dbReference type="NCBIfam" id="TIGR01163">
    <property type="entry name" value="rpe"/>
    <property type="match status" value="1"/>
</dbReference>
<dbReference type="CDD" id="cd00429">
    <property type="entry name" value="RPE"/>
    <property type="match status" value="1"/>
</dbReference>
<feature type="binding site" evidence="14">
    <location>
        <position position="178"/>
    </location>
    <ligand>
        <name>substrate</name>
    </ligand>
</feature>
<feature type="active site" description="Proton acceptor" evidence="10 12">
    <location>
        <position position="33"/>
    </location>
</feature>
<dbReference type="EC" id="5.1.3.1" evidence="7 10"/>
<dbReference type="InterPro" id="IPR013785">
    <property type="entry name" value="Aldolase_TIM"/>
</dbReference>
<evidence type="ECO:0000256" key="6">
    <source>
        <dbReference type="ARBA" id="ARBA00009541"/>
    </source>
</evidence>
<evidence type="ECO:0000313" key="15">
    <source>
        <dbReference type="EMBL" id="RGT56257.1"/>
    </source>
</evidence>